<keyword evidence="4" id="KW-0812">Transmembrane</keyword>
<feature type="domain" description="2Fe-2S ferredoxin-type" evidence="6">
    <location>
        <begin position="256"/>
        <end position="351"/>
    </location>
</feature>
<dbReference type="PANTHER" id="PTHR43081">
    <property type="entry name" value="ADENYLATE CYCLASE, TERMINAL-DIFFERENTIATION SPECIFIC-RELATED"/>
    <property type="match status" value="1"/>
</dbReference>
<dbReference type="EMBL" id="NHRY01000054">
    <property type="protein sequence ID" value="PPQ36791.1"/>
    <property type="molecule type" value="Genomic_DNA"/>
</dbReference>
<evidence type="ECO:0000313" key="8">
    <source>
        <dbReference type="Proteomes" id="UP000239724"/>
    </source>
</evidence>
<dbReference type="SUPFAM" id="SSF81343">
    <property type="entry name" value="Fumarate reductase respiratory complex transmembrane subunits"/>
    <property type="match status" value="1"/>
</dbReference>
<organism evidence="7 8">
    <name type="scientific">Rhodopila globiformis</name>
    <name type="common">Rhodopseudomonas globiformis</name>
    <dbReference type="NCBI Taxonomy" id="1071"/>
    <lineage>
        <taxon>Bacteria</taxon>
        <taxon>Pseudomonadati</taxon>
        <taxon>Pseudomonadota</taxon>
        <taxon>Alphaproteobacteria</taxon>
        <taxon>Acetobacterales</taxon>
        <taxon>Acetobacteraceae</taxon>
        <taxon>Rhodopila</taxon>
    </lineage>
</organism>
<dbReference type="OrthoDB" id="9762462at2"/>
<evidence type="ECO:0000256" key="2">
    <source>
        <dbReference type="ARBA" id="ARBA00022475"/>
    </source>
</evidence>
<dbReference type="CDD" id="cd00207">
    <property type="entry name" value="fer2"/>
    <property type="match status" value="1"/>
</dbReference>
<evidence type="ECO:0000313" key="7">
    <source>
        <dbReference type="EMBL" id="PPQ36791.1"/>
    </source>
</evidence>
<keyword evidence="3 4" id="KW-0472">Membrane</keyword>
<dbReference type="Gene3D" id="3.10.20.30">
    <property type="match status" value="1"/>
</dbReference>
<dbReference type="GO" id="GO:0051536">
    <property type="term" value="F:iron-sulfur cluster binding"/>
    <property type="evidence" value="ECO:0007669"/>
    <property type="project" value="InterPro"/>
</dbReference>
<dbReference type="InterPro" id="IPR012675">
    <property type="entry name" value="Beta-grasp_dom_sf"/>
</dbReference>
<comment type="subcellular location">
    <subcellularLocation>
        <location evidence="1">Cell membrane</location>
        <topology evidence="1">Multi-pass membrane protein</topology>
    </subcellularLocation>
</comment>
<feature type="transmembrane region" description="Helical" evidence="4">
    <location>
        <begin position="169"/>
        <end position="189"/>
    </location>
</feature>
<dbReference type="RefSeq" id="WP_104517646.1">
    <property type="nucleotide sequence ID" value="NZ_NHRY01000054.1"/>
</dbReference>
<evidence type="ECO:0000256" key="4">
    <source>
        <dbReference type="SAM" id="Phobius"/>
    </source>
</evidence>
<dbReference type="CDD" id="cd07302">
    <property type="entry name" value="CHD"/>
    <property type="match status" value="1"/>
</dbReference>
<evidence type="ECO:0000256" key="1">
    <source>
        <dbReference type="ARBA" id="ARBA00004651"/>
    </source>
</evidence>
<feature type="transmembrane region" description="Helical" evidence="4">
    <location>
        <begin position="90"/>
        <end position="108"/>
    </location>
</feature>
<proteinExistence type="predicted"/>
<dbReference type="SMART" id="SM00044">
    <property type="entry name" value="CYCc"/>
    <property type="match status" value="1"/>
</dbReference>
<dbReference type="InterPro" id="IPR029787">
    <property type="entry name" value="Nucleotide_cyclase"/>
</dbReference>
<dbReference type="GO" id="GO:0004016">
    <property type="term" value="F:adenylate cyclase activity"/>
    <property type="evidence" value="ECO:0007669"/>
    <property type="project" value="UniProtKB-ARBA"/>
</dbReference>
<dbReference type="SUPFAM" id="SSF55073">
    <property type="entry name" value="Nucleotide cyclase"/>
    <property type="match status" value="1"/>
</dbReference>
<feature type="domain" description="Guanylate cyclase" evidence="5">
    <location>
        <begin position="373"/>
        <end position="505"/>
    </location>
</feature>
<dbReference type="GO" id="GO:0005886">
    <property type="term" value="C:plasma membrane"/>
    <property type="evidence" value="ECO:0007669"/>
    <property type="project" value="UniProtKB-SubCell"/>
</dbReference>
<dbReference type="InterPro" id="IPR050697">
    <property type="entry name" value="Adenylyl/Guanylyl_Cyclase_3/4"/>
</dbReference>
<feature type="transmembrane region" description="Helical" evidence="4">
    <location>
        <begin position="51"/>
        <end position="78"/>
    </location>
</feature>
<keyword evidence="8" id="KW-1185">Reference proteome</keyword>
<name>A0A2S6NM65_RHOGL</name>
<feature type="transmembrane region" description="Helical" evidence="4">
    <location>
        <begin position="12"/>
        <end position="31"/>
    </location>
</feature>
<dbReference type="InterPro" id="IPR034804">
    <property type="entry name" value="SQR/QFR_C/D"/>
</dbReference>
<dbReference type="Pfam" id="PF00111">
    <property type="entry name" value="Fer2"/>
    <property type="match status" value="1"/>
</dbReference>
<dbReference type="GO" id="GO:0035556">
    <property type="term" value="P:intracellular signal transduction"/>
    <property type="evidence" value="ECO:0007669"/>
    <property type="project" value="InterPro"/>
</dbReference>
<evidence type="ECO:0008006" key="9">
    <source>
        <dbReference type="Google" id="ProtNLM"/>
    </source>
</evidence>
<dbReference type="GO" id="GO:0006171">
    <property type="term" value="P:cAMP biosynthetic process"/>
    <property type="evidence" value="ECO:0007669"/>
    <property type="project" value="TreeGrafter"/>
</dbReference>
<dbReference type="PROSITE" id="PS50125">
    <property type="entry name" value="GUANYLATE_CYCLASE_2"/>
    <property type="match status" value="1"/>
</dbReference>
<gene>
    <name evidence="7" type="ORF">CCS01_04490</name>
</gene>
<accession>A0A2S6NM65</accession>
<dbReference type="InterPro" id="IPR036010">
    <property type="entry name" value="2Fe-2S_ferredoxin-like_sf"/>
</dbReference>
<comment type="caution">
    <text evidence="7">The sequence shown here is derived from an EMBL/GenBank/DDBJ whole genome shotgun (WGS) entry which is preliminary data.</text>
</comment>
<evidence type="ECO:0000259" key="6">
    <source>
        <dbReference type="PROSITE" id="PS51085"/>
    </source>
</evidence>
<sequence length="575" mass="62777">MTTNVGRIWVRNLRLCTGLTLFFYVTTHLLNHSLGNISIPAMEAGLVVQKWLWQGIVGTVILYSALSTHYLLGLWAFYERRHFGWTATEVVQLILGLSIPFLLMNHLFVTRISLALYGTEKGYNQELYSFWVAGRFFGVVQAVLLVVAWIHGCIGLFHWLRLKPMFSRAMPWLAAVAVLVPVLALLGFFQGGRTMLTLAHDPAWRAANLNPGQVGVPAHNAQLTAWRNDSLLGALGALGFVLLARAVRALREWRGAAVRVTYPDGRSVRVPMGFSVLEASRSARVPHACICGGRGRCSTCRVRIVVGATCIPPPSTGEQAVLRRIAAAPMVRLACQARPSGDVSVVPLLPANWPVTALRRREWPMPGQERFIVVLTVDMRDSTRLAETRLPFDAVFIVDRFVTSVGAALTASGGRISHFLGDGLMATFGLEAEPREACFQALSALVAIGRNIEALNGVLHAQTGDRIRYGVGVHCGSAVVGDIGEGAMRTFTTLGDAANAAARLESLCKEFHCEAVISNDVWRTAGFSMVRLPEREASLRGRQATLLVHPIERVEHLAVFVSDGPVQEIQRTPGA</sequence>
<dbReference type="Gene3D" id="3.30.70.1230">
    <property type="entry name" value="Nucleotide cyclase"/>
    <property type="match status" value="1"/>
</dbReference>
<protein>
    <recommendedName>
        <fullName evidence="9">Adenylate/guanylate cyclase domain-containing protein</fullName>
    </recommendedName>
</protein>
<keyword evidence="2" id="KW-1003">Cell membrane</keyword>
<keyword evidence="4" id="KW-1133">Transmembrane helix</keyword>
<dbReference type="Pfam" id="PF00211">
    <property type="entry name" value="Guanylate_cyc"/>
    <property type="match status" value="1"/>
</dbReference>
<feature type="transmembrane region" description="Helical" evidence="4">
    <location>
        <begin position="128"/>
        <end position="157"/>
    </location>
</feature>
<reference evidence="7 8" key="1">
    <citation type="journal article" date="2018" name="Arch. Microbiol.">
        <title>New insights into the metabolic potential of the phototrophic purple bacterium Rhodopila globiformis DSM 161(T) from its draft genome sequence and evidence for a vanadium-dependent nitrogenase.</title>
        <authorList>
            <person name="Imhoff J.F."/>
            <person name="Rahn T."/>
            <person name="Kunzel S."/>
            <person name="Neulinger S.C."/>
        </authorList>
    </citation>
    <scope>NUCLEOTIDE SEQUENCE [LARGE SCALE GENOMIC DNA]</scope>
    <source>
        <strain evidence="7 8">DSM 161</strain>
    </source>
</reference>
<dbReference type="InterPro" id="IPR001054">
    <property type="entry name" value="A/G_cyclase"/>
</dbReference>
<dbReference type="SUPFAM" id="SSF54292">
    <property type="entry name" value="2Fe-2S ferredoxin-like"/>
    <property type="match status" value="1"/>
</dbReference>
<evidence type="ECO:0000256" key="3">
    <source>
        <dbReference type="ARBA" id="ARBA00023136"/>
    </source>
</evidence>
<dbReference type="PANTHER" id="PTHR43081:SF17">
    <property type="entry name" value="BLL5647 PROTEIN"/>
    <property type="match status" value="1"/>
</dbReference>
<dbReference type="AlphaFoldDB" id="A0A2S6NM65"/>
<dbReference type="InterPro" id="IPR001041">
    <property type="entry name" value="2Fe-2S_ferredoxin-type"/>
</dbReference>
<dbReference type="Proteomes" id="UP000239724">
    <property type="component" value="Unassembled WGS sequence"/>
</dbReference>
<evidence type="ECO:0000259" key="5">
    <source>
        <dbReference type="PROSITE" id="PS50125"/>
    </source>
</evidence>
<dbReference type="PROSITE" id="PS51085">
    <property type="entry name" value="2FE2S_FER_2"/>
    <property type="match status" value="1"/>
</dbReference>